<feature type="region of interest" description="Disordered" evidence="2">
    <location>
        <begin position="226"/>
        <end position="311"/>
    </location>
</feature>
<feature type="coiled-coil region" evidence="1">
    <location>
        <begin position="385"/>
        <end position="419"/>
    </location>
</feature>
<evidence type="ECO:0000259" key="3">
    <source>
        <dbReference type="PROSITE" id="PS50200"/>
    </source>
</evidence>
<dbReference type="PANTHER" id="PTHR15286:SF1">
    <property type="entry name" value="FI07216P"/>
    <property type="match status" value="1"/>
</dbReference>
<keyword evidence="1" id="KW-0175">Coiled coil</keyword>
<dbReference type="VEuPathDB" id="VectorBase:LLOJ005754"/>
<protein>
    <submittedName>
        <fullName evidence="4">Putative cell growth/differentiation regulator</fullName>
    </submittedName>
</protein>
<sequence length="572" mass="64883">MQQNIYQDTDENETSSSESTDEIPVWIRGEQRWISGVTDHTTAADLVDALLQDEGIPDRGKDYVITERWRRVEQILDGRTKILKIWSAWGEAQPEVKLTLRRVERHRRRSPSVENCDSGRGSPTGSAIVRRRRHRAAKSSPAWTTHAQTPHPRTQRATIERLMKLILEQGETIQQQLSRLRHPIYRERELEIAVIEEERHRNREREHGKNYLLETYLNGLHEADDKEVTTGNSDSGVHTEDTTSPVAGISPTLDDDQEECPKMEEACGTIRRKGRSHRETMLLRDHETAKEFSATAEKSKEAPAKETSESGNDTMAEIDLLEKMYILNKHLQREEELLVRLSAKVKRYESENPSLSEQQIAEALERVNGEIIQRNTEIEATDQELEKSTSILREKSQQLQQLHEQLNAAEVEAMVLEDRAAAEGSGLNLSREYLAENIYNISKIILKTNAKEDAATYIRHTPDIEVMRPQPPPVAEFFPQPPVQFTTEVQVHQPAMGPLPPQLPPPQFVDFTTLDLIASVNMMHQCNQRNINSTAAVAKITQKKLIGGEPDSNSDTGLSSMGEDMTQLGTLV</sequence>
<proteinExistence type="predicted"/>
<reference evidence="6" key="1">
    <citation type="submission" date="2012-05" db="EMBL/GenBank/DDBJ databases">
        <title>Whole Genome Assembly of Lutzomyia longipalpis.</title>
        <authorList>
            <person name="Richards S."/>
            <person name="Qu C."/>
            <person name="Dillon R."/>
            <person name="Worley K."/>
            <person name="Scherer S."/>
            <person name="Batterton M."/>
            <person name="Taylor A."/>
            <person name="Hawes A."/>
            <person name="Hernandez B."/>
            <person name="Kovar C."/>
            <person name="Mandapat C."/>
            <person name="Pham C."/>
            <person name="Qu C."/>
            <person name="Jing C."/>
            <person name="Bess C."/>
            <person name="Bandaranaike D."/>
            <person name="Ngo D."/>
            <person name="Ongeri F."/>
            <person name="Arias F."/>
            <person name="Lara F."/>
            <person name="Weissenberger G."/>
            <person name="Kamau G."/>
            <person name="Han H."/>
            <person name="Shen H."/>
            <person name="Dinh H."/>
            <person name="Khalil I."/>
            <person name="Jones J."/>
            <person name="Shafer J."/>
            <person name="Jayaseelan J."/>
            <person name="Quiroz J."/>
            <person name="Blankenburg K."/>
            <person name="Nguyen L."/>
            <person name="Jackson L."/>
            <person name="Francisco L."/>
            <person name="Tang L.-Y."/>
            <person name="Pu L.-L."/>
            <person name="Perales L."/>
            <person name="Lorensuhewa L."/>
            <person name="Munidasa M."/>
            <person name="Coyle M."/>
            <person name="Taylor M."/>
            <person name="Puazo M."/>
            <person name="Firestine M."/>
            <person name="Scheel M."/>
            <person name="Javaid M."/>
            <person name="Wang M."/>
            <person name="Li M."/>
            <person name="Tabassum N."/>
            <person name="Saada N."/>
            <person name="Osuji N."/>
            <person name="Aqrawi P."/>
            <person name="Fu Q."/>
            <person name="Thornton R."/>
            <person name="Raj R."/>
            <person name="Goodspeed R."/>
            <person name="Mata R."/>
            <person name="Najjar R."/>
            <person name="Gubbala S."/>
            <person name="Lee S."/>
            <person name="Denson S."/>
            <person name="Patil S."/>
            <person name="Macmil S."/>
            <person name="Qi S."/>
            <person name="Matskevitch T."/>
            <person name="Palculict T."/>
            <person name="Mathew T."/>
            <person name="Vee V."/>
            <person name="Velamala V."/>
            <person name="Korchina V."/>
            <person name="Cai W."/>
            <person name="Liu W."/>
            <person name="Dai W."/>
            <person name="Zou X."/>
            <person name="Zhu Y."/>
            <person name="Zhang Y."/>
            <person name="Wu Y.-Q."/>
            <person name="Xin Y."/>
            <person name="Nazarath L."/>
            <person name="Kovar C."/>
            <person name="Han Y."/>
            <person name="Muzny D."/>
            <person name="Gibbs R."/>
        </authorList>
    </citation>
    <scope>NUCLEOTIDE SEQUENCE [LARGE SCALE GENOMIC DNA]</scope>
    <source>
        <strain evidence="6">Jacobina</strain>
    </source>
</reference>
<feature type="compositionally biased region" description="Basic and acidic residues" evidence="2">
    <location>
        <begin position="277"/>
        <end position="290"/>
    </location>
</feature>
<feature type="region of interest" description="Disordered" evidence="2">
    <location>
        <begin position="546"/>
        <end position="572"/>
    </location>
</feature>
<dbReference type="SMART" id="SM00314">
    <property type="entry name" value="RA"/>
    <property type="match status" value="1"/>
</dbReference>
<dbReference type="EMBL" id="AJWK01018266">
    <property type="status" value="NOT_ANNOTATED_CDS"/>
    <property type="molecule type" value="Genomic_DNA"/>
</dbReference>
<dbReference type="AlphaFoldDB" id="A0A1B0CM66"/>
<feature type="coiled-coil region" evidence="1">
    <location>
        <begin position="331"/>
        <end position="358"/>
    </location>
</feature>
<dbReference type="EMBL" id="AJWK01018265">
    <property type="status" value="NOT_ANNOTATED_CDS"/>
    <property type="molecule type" value="Genomic_DNA"/>
</dbReference>
<dbReference type="PANTHER" id="PTHR15286">
    <property type="entry name" value="RAS-ASSOCIATING DOMAIN CONTAINING PROTEIN"/>
    <property type="match status" value="1"/>
</dbReference>
<accession>A0A1B0CM66</accession>
<keyword evidence="6" id="KW-1185">Reference proteome</keyword>
<evidence type="ECO:0000313" key="5">
    <source>
        <dbReference type="EnsemblMetazoa" id="LLOJ005754-PA"/>
    </source>
</evidence>
<reference evidence="5" key="3">
    <citation type="submission" date="2020-05" db="UniProtKB">
        <authorList>
            <consortium name="EnsemblMetazoa"/>
        </authorList>
    </citation>
    <scope>IDENTIFICATION</scope>
    <source>
        <strain evidence="5">Jacobina</strain>
    </source>
</reference>
<dbReference type="EnsemblMetazoa" id="LLOJ005754-RA">
    <property type="protein sequence ID" value="LLOJ005754-PA"/>
    <property type="gene ID" value="LLOJ005754"/>
</dbReference>
<dbReference type="VEuPathDB" id="VectorBase:LLONM1_005090"/>
<dbReference type="InterPro" id="IPR033593">
    <property type="entry name" value="N-RASSF"/>
</dbReference>
<evidence type="ECO:0000256" key="1">
    <source>
        <dbReference type="SAM" id="Coils"/>
    </source>
</evidence>
<dbReference type="Proteomes" id="UP000092461">
    <property type="component" value="Unassembled WGS sequence"/>
</dbReference>
<dbReference type="Gene3D" id="3.10.20.90">
    <property type="entry name" value="Phosphatidylinositol 3-kinase Catalytic Subunit, Chain A, domain 1"/>
    <property type="match status" value="1"/>
</dbReference>
<evidence type="ECO:0000256" key="2">
    <source>
        <dbReference type="SAM" id="MobiDB-lite"/>
    </source>
</evidence>
<dbReference type="SUPFAM" id="SSF54236">
    <property type="entry name" value="Ubiquitin-like"/>
    <property type="match status" value="1"/>
</dbReference>
<name>A0A1B0CM66_LUTLO</name>
<dbReference type="GO" id="GO:0007165">
    <property type="term" value="P:signal transduction"/>
    <property type="evidence" value="ECO:0007669"/>
    <property type="project" value="InterPro"/>
</dbReference>
<reference evidence="4" key="2">
    <citation type="journal article" date="2020" name="BMC">
        <title>Leishmania infection induces a limited differential gene expression in the sand fly midgut.</title>
        <authorList>
            <person name="Coutinho-Abreu I.V."/>
            <person name="Serafim T.D."/>
            <person name="Meneses C."/>
            <person name="Kamhawi S."/>
            <person name="Oliveira F."/>
            <person name="Valenzuela J.G."/>
        </authorList>
    </citation>
    <scope>NUCLEOTIDE SEQUENCE</scope>
    <source>
        <strain evidence="4">Jacobina</strain>
        <tissue evidence="4">Midgut</tissue>
    </source>
</reference>
<feature type="domain" description="Ras-associating" evidence="3">
    <location>
        <begin position="37"/>
        <end position="105"/>
    </location>
</feature>
<dbReference type="PROSITE" id="PS50200">
    <property type="entry name" value="RA"/>
    <property type="match status" value="1"/>
</dbReference>
<evidence type="ECO:0000313" key="6">
    <source>
        <dbReference type="Proteomes" id="UP000092461"/>
    </source>
</evidence>
<dbReference type="EMBL" id="AJWK01018264">
    <property type="status" value="NOT_ANNOTATED_CDS"/>
    <property type="molecule type" value="Genomic_DNA"/>
</dbReference>
<dbReference type="InterPro" id="IPR000159">
    <property type="entry name" value="RA_dom"/>
</dbReference>
<feature type="compositionally biased region" description="Polar residues" evidence="2">
    <location>
        <begin position="141"/>
        <end position="154"/>
    </location>
</feature>
<feature type="compositionally biased region" description="Basic and acidic residues" evidence="2">
    <location>
        <begin position="297"/>
        <end position="308"/>
    </location>
</feature>
<dbReference type="CDD" id="cd16123">
    <property type="entry name" value="RA_RASSF7_like"/>
    <property type="match status" value="1"/>
</dbReference>
<dbReference type="InterPro" id="IPR029071">
    <property type="entry name" value="Ubiquitin-like_domsf"/>
</dbReference>
<dbReference type="EMBL" id="GITU01006903">
    <property type="protein sequence ID" value="MBC1175606.1"/>
    <property type="molecule type" value="Transcribed_RNA"/>
</dbReference>
<evidence type="ECO:0000313" key="4">
    <source>
        <dbReference type="EMBL" id="MBC1175606.1"/>
    </source>
</evidence>
<feature type="region of interest" description="Disordered" evidence="2">
    <location>
        <begin position="107"/>
        <end position="154"/>
    </location>
</feature>
<feature type="region of interest" description="Disordered" evidence="2">
    <location>
        <begin position="1"/>
        <end position="22"/>
    </location>
</feature>
<organism evidence="5 6">
    <name type="scientific">Lutzomyia longipalpis</name>
    <name type="common">Sand fly</name>
    <dbReference type="NCBI Taxonomy" id="7200"/>
    <lineage>
        <taxon>Eukaryota</taxon>
        <taxon>Metazoa</taxon>
        <taxon>Ecdysozoa</taxon>
        <taxon>Arthropoda</taxon>
        <taxon>Hexapoda</taxon>
        <taxon>Insecta</taxon>
        <taxon>Pterygota</taxon>
        <taxon>Neoptera</taxon>
        <taxon>Endopterygota</taxon>
        <taxon>Diptera</taxon>
        <taxon>Nematocera</taxon>
        <taxon>Psychodoidea</taxon>
        <taxon>Psychodidae</taxon>
        <taxon>Lutzomyia</taxon>
        <taxon>Lutzomyia</taxon>
    </lineage>
</organism>